<dbReference type="InterPro" id="IPR045546">
    <property type="entry name" value="Exportin-T_C"/>
</dbReference>
<evidence type="ECO:0000256" key="9">
    <source>
        <dbReference type="RuleBase" id="RU366037"/>
    </source>
</evidence>
<reference evidence="13" key="1">
    <citation type="journal article" date="2012" name="Science">
        <title>The Paleozoic origin of enzymatic lignin decomposition reconstructed from 31 fungal genomes.</title>
        <authorList>
            <person name="Floudas D."/>
            <person name="Binder M."/>
            <person name="Riley R."/>
            <person name="Barry K."/>
            <person name="Blanchette R.A."/>
            <person name="Henrissat B."/>
            <person name="Martinez A.T."/>
            <person name="Otillar R."/>
            <person name="Spatafora J.W."/>
            <person name="Yadav J.S."/>
            <person name="Aerts A."/>
            <person name="Benoit I."/>
            <person name="Boyd A."/>
            <person name="Carlson A."/>
            <person name="Copeland A."/>
            <person name="Coutinho P.M."/>
            <person name="de Vries R.P."/>
            <person name="Ferreira P."/>
            <person name="Findley K."/>
            <person name="Foster B."/>
            <person name="Gaskell J."/>
            <person name="Glotzer D."/>
            <person name="Gorecki P."/>
            <person name="Heitman J."/>
            <person name="Hesse C."/>
            <person name="Hori C."/>
            <person name="Igarashi K."/>
            <person name="Jurgens J.A."/>
            <person name="Kallen N."/>
            <person name="Kersten P."/>
            <person name="Kohler A."/>
            <person name="Kuees U."/>
            <person name="Kumar T.K.A."/>
            <person name="Kuo A."/>
            <person name="LaButti K."/>
            <person name="Larrondo L.F."/>
            <person name="Lindquist E."/>
            <person name="Ling A."/>
            <person name="Lombard V."/>
            <person name="Lucas S."/>
            <person name="Lundell T."/>
            <person name="Martin R."/>
            <person name="McLaughlin D.J."/>
            <person name="Morgenstern I."/>
            <person name="Morin E."/>
            <person name="Murat C."/>
            <person name="Nagy L.G."/>
            <person name="Nolan M."/>
            <person name="Ohm R.A."/>
            <person name="Patyshakuliyeva A."/>
            <person name="Rokas A."/>
            <person name="Ruiz-Duenas F.J."/>
            <person name="Sabat G."/>
            <person name="Salamov A."/>
            <person name="Samejima M."/>
            <person name="Schmutz J."/>
            <person name="Slot J.C."/>
            <person name="St John F."/>
            <person name="Stenlid J."/>
            <person name="Sun H."/>
            <person name="Sun S."/>
            <person name="Syed K."/>
            <person name="Tsang A."/>
            <person name="Wiebenga A."/>
            <person name="Young D."/>
            <person name="Pisabarro A."/>
            <person name="Eastwood D.C."/>
            <person name="Martin F."/>
            <person name="Cullen D."/>
            <person name="Grigoriev I.V."/>
            <person name="Hibbett D.S."/>
        </authorList>
    </citation>
    <scope>NUCLEOTIDE SEQUENCE [LARGE SCALE GENOMIC DNA]</scope>
    <source>
        <strain evidence="13">RWD-64-598 SS2</strain>
    </source>
</reference>
<evidence type="ECO:0000259" key="10">
    <source>
        <dbReference type="Pfam" id="PF08389"/>
    </source>
</evidence>
<dbReference type="Pfam" id="PF08389">
    <property type="entry name" value="Xpo1"/>
    <property type="match status" value="1"/>
</dbReference>
<dbReference type="GeneID" id="19207427"/>
<dbReference type="RefSeq" id="XP_007765332.1">
    <property type="nucleotide sequence ID" value="XM_007767142.1"/>
</dbReference>
<dbReference type="GO" id="GO:0005643">
    <property type="term" value="C:nuclear pore"/>
    <property type="evidence" value="ECO:0007669"/>
    <property type="project" value="TreeGrafter"/>
</dbReference>
<accession>A0A5M3MXG8</accession>
<keyword evidence="4 9" id="KW-0813">Transport</keyword>
<keyword evidence="7 9" id="KW-0694">RNA-binding</keyword>
<evidence type="ECO:0000313" key="12">
    <source>
        <dbReference type="EMBL" id="EIW83859.1"/>
    </source>
</evidence>
<dbReference type="InterPro" id="IPR013598">
    <property type="entry name" value="Exportin-1/Importin-b-like"/>
</dbReference>
<feature type="domain" description="Exportin-T C-terminal" evidence="11">
    <location>
        <begin position="374"/>
        <end position="1061"/>
    </location>
</feature>
<comment type="similarity">
    <text evidence="2 9">Belongs to the exportin family.</text>
</comment>
<dbReference type="GO" id="GO:0071528">
    <property type="term" value="P:tRNA re-export from nucleus"/>
    <property type="evidence" value="ECO:0007669"/>
    <property type="project" value="UniProtKB-UniRule"/>
</dbReference>
<keyword evidence="13" id="KW-1185">Reference proteome</keyword>
<dbReference type="EMBL" id="JH711575">
    <property type="protein sequence ID" value="EIW83859.1"/>
    <property type="molecule type" value="Genomic_DNA"/>
</dbReference>
<evidence type="ECO:0000256" key="6">
    <source>
        <dbReference type="ARBA" id="ARBA00022555"/>
    </source>
</evidence>
<dbReference type="Pfam" id="PF19282">
    <property type="entry name" value="Exportin-T"/>
    <property type="match status" value="1"/>
</dbReference>
<comment type="caution">
    <text evidence="12">The sequence shown here is derived from an EMBL/GenBank/DDBJ whole genome shotgun (WGS) entry which is preliminary data.</text>
</comment>
<name>A0A5M3MXG8_CONPW</name>
<keyword evidence="8 9" id="KW-0539">Nucleus</keyword>
<dbReference type="GO" id="GO:0005737">
    <property type="term" value="C:cytoplasm"/>
    <property type="evidence" value="ECO:0007669"/>
    <property type="project" value="UniProtKB-SubCell"/>
</dbReference>
<dbReference type="InterPro" id="IPR011989">
    <property type="entry name" value="ARM-like"/>
</dbReference>
<dbReference type="PANTHER" id="PTHR15952:SF11">
    <property type="entry name" value="EXPORTIN-T"/>
    <property type="match status" value="1"/>
</dbReference>
<dbReference type="AlphaFoldDB" id="A0A5M3MXG8"/>
<dbReference type="GO" id="GO:0031267">
    <property type="term" value="F:small GTPase binding"/>
    <property type="evidence" value="ECO:0007669"/>
    <property type="project" value="InterPro"/>
</dbReference>
<dbReference type="SUPFAM" id="SSF48371">
    <property type="entry name" value="ARM repeat"/>
    <property type="match status" value="1"/>
</dbReference>
<evidence type="ECO:0000256" key="4">
    <source>
        <dbReference type="ARBA" id="ARBA00022448"/>
    </source>
</evidence>
<dbReference type="GO" id="GO:0000049">
    <property type="term" value="F:tRNA binding"/>
    <property type="evidence" value="ECO:0007669"/>
    <property type="project" value="UniProtKB-UniRule"/>
</dbReference>
<evidence type="ECO:0000259" key="11">
    <source>
        <dbReference type="Pfam" id="PF19282"/>
    </source>
</evidence>
<keyword evidence="5 9" id="KW-0963">Cytoplasm</keyword>
<evidence type="ECO:0000256" key="1">
    <source>
        <dbReference type="ARBA" id="ARBA00004496"/>
    </source>
</evidence>
<comment type="subcellular location">
    <subcellularLocation>
        <location evidence="1 9">Cytoplasm</location>
    </subcellularLocation>
    <subcellularLocation>
        <location evidence="9">Nucleus</location>
    </subcellularLocation>
    <text evidence="9">Shuttles between the nucleus and the cytoplasm.</text>
</comment>
<gene>
    <name evidence="12" type="ORF">CONPUDRAFT_51044</name>
</gene>
<dbReference type="Proteomes" id="UP000053558">
    <property type="component" value="Unassembled WGS sequence"/>
</dbReference>
<organism evidence="12 13">
    <name type="scientific">Coniophora puteana (strain RWD-64-598)</name>
    <name type="common">Brown rot fungus</name>
    <dbReference type="NCBI Taxonomy" id="741705"/>
    <lineage>
        <taxon>Eukaryota</taxon>
        <taxon>Fungi</taxon>
        <taxon>Dikarya</taxon>
        <taxon>Basidiomycota</taxon>
        <taxon>Agaricomycotina</taxon>
        <taxon>Agaricomycetes</taxon>
        <taxon>Agaricomycetidae</taxon>
        <taxon>Boletales</taxon>
        <taxon>Coniophorineae</taxon>
        <taxon>Coniophoraceae</taxon>
        <taxon>Coniophora</taxon>
    </lineage>
</organism>
<dbReference type="InterPro" id="IPR040017">
    <property type="entry name" value="XPOT"/>
</dbReference>
<evidence type="ECO:0000313" key="13">
    <source>
        <dbReference type="Proteomes" id="UP000053558"/>
    </source>
</evidence>
<dbReference type="OMA" id="HEMFLFG"/>
<evidence type="ECO:0000256" key="2">
    <source>
        <dbReference type="ARBA" id="ARBA00009466"/>
    </source>
</evidence>
<evidence type="ECO:0000256" key="3">
    <source>
        <dbReference type="ARBA" id="ARBA00018928"/>
    </source>
</evidence>
<feature type="domain" description="Exportin-1/Importin-beta-like" evidence="10">
    <location>
        <begin position="112"/>
        <end position="286"/>
    </location>
</feature>
<dbReference type="OrthoDB" id="26399at2759"/>
<dbReference type="KEGG" id="cput:CONPUDRAFT_51044"/>
<evidence type="ECO:0000256" key="8">
    <source>
        <dbReference type="ARBA" id="ARBA00023242"/>
    </source>
</evidence>
<evidence type="ECO:0000256" key="5">
    <source>
        <dbReference type="ARBA" id="ARBA00022490"/>
    </source>
</evidence>
<proteinExistence type="inferred from homology"/>
<dbReference type="PANTHER" id="PTHR15952">
    <property type="entry name" value="EXPORTIN-T/LOS1"/>
    <property type="match status" value="1"/>
</dbReference>
<protein>
    <recommendedName>
        <fullName evidence="3 9">Exportin-T</fullName>
    </recommendedName>
    <alternativeName>
        <fullName evidence="9">Exportin(tRNA)</fullName>
    </alternativeName>
    <alternativeName>
        <fullName evidence="9">tRNA exportin</fullName>
    </alternativeName>
</protein>
<dbReference type="InterPro" id="IPR016024">
    <property type="entry name" value="ARM-type_fold"/>
</dbReference>
<keyword evidence="6 9" id="KW-0820">tRNA-binding</keyword>
<evidence type="ECO:0000256" key="7">
    <source>
        <dbReference type="ARBA" id="ARBA00022884"/>
    </source>
</evidence>
<dbReference type="Gene3D" id="1.25.10.10">
    <property type="entry name" value="Leucine-rich Repeat Variant"/>
    <property type="match status" value="1"/>
</dbReference>
<sequence>MDQEIQRFVQAVLIAWEQPSSGLQHQALDYLSNFQANSNETWRIALQVFVEGGPEGRVHPAQARFYALRMLDGYFDDRFEPLDEDSFCTLQQAFVSYIQSEYVQGSAESNATFLRNKFSHTLTLFFLCAYIDQWPTFFSDLFTLISAAAASQSSQSQSQFNRHVSLLLFHLILEISGEVADQTMKSARAFTQARHTRDARVRDAVRERDAPRINEAVLTIIADSTERLCVLRQAGGDTGKEVGQAEELVDWGVRTYGSYVGWIDINLTVTPTSVPLLFSLLSDPSLPIRLATSVSLLRVVSKGLKEPEDKLQLIKVLSLGQVIDALESKTREQQAERGADTDEGEESYREALGRLLNALGLELHKLTDDNPKPEVAAEATQLLSQIHPVLLRFMADEYDDTCSTVFPLLQTILAGYKKQQKVSSEPIDESKRSFLSALLQVILQKMKWDGEEDPADLDEDDIGAFETLRKDLRTFLDSILTLDQALVTGAVKSLALNILGEYQAGIAQPWNQLELGVYLVYIFNEINKSGAKGRAAYCQGLNVPKEQRKDVDYSSFPLTDHGEMMLALIQSNISAYPHRTVAMQFFETVARYSDFFKVRKAGVHSSDRTVRSRVYYLLHRFIREVRNDISPDVAVNLVDGIRDLLAIEVELPADTPEEEMLAEAIKSPGLFDSQLYLFEAVGTLLSLLGKSPEQQASMLLGIVTPLLETLSVNLQAAKAAAQRAQGQQVQGADIVPVLKVHHTIMALGNIAKGFPDYPNPVPEGYALPPLDVFREVAQAILVSLEALNVYKAVRDATRYAFARIIATTGSNVIHLIPPLMANLLAHFEPSELVDFMNFIGLLIHRLQKELFDVLDQLIGPLTSHISQMLTQPVTGTDDALSLADTKRAYLGLLTSIVSSDLHDIFISERNKNSLQPLLETMRNLAEDMSEPSSQKSSFSFFGRCVHVWCRSASSTAEANGHTSLPGFEQFVYESLIPTAFGVLSAPQLNVKDGQTVTLLHEIANFLQTVCKTRDAEAYDFLANRYLPSQGWPADMAMEFTTKIRDLDNKAWRKWFTDFIRSSRSQGAS</sequence>
<comment type="function">
    <text evidence="9">tRNA nucleus export receptor which facilitates tRNA translocation across the nuclear pore complex.</text>
</comment>
<dbReference type="GO" id="GO:0016363">
    <property type="term" value="C:nuclear matrix"/>
    <property type="evidence" value="ECO:0007669"/>
    <property type="project" value="TreeGrafter"/>
</dbReference>